<dbReference type="PROSITE" id="PS50075">
    <property type="entry name" value="CARRIER"/>
    <property type="match status" value="1"/>
</dbReference>
<feature type="region of interest" description="Disordered" evidence="1">
    <location>
        <begin position="1"/>
        <end position="40"/>
    </location>
</feature>
<sequence>MSGSRSRHEPGTVPENPSPEEERGDIMSTTVRPSGVRQQAEARMARNFRLKEQIINRLGLDTTPEVVSDNQPLFGRGLEMDSLDTLEVVVMVNNEFGVSINDDDAKAFGSINAMADHIEANEVR</sequence>
<protein>
    <submittedName>
        <fullName evidence="3">Acyl carrier protein</fullName>
    </submittedName>
</protein>
<gene>
    <name evidence="3" type="ORF">HMPREF0682_2851</name>
</gene>
<evidence type="ECO:0000313" key="4">
    <source>
        <dbReference type="Proteomes" id="UP000017052"/>
    </source>
</evidence>
<evidence type="ECO:0000256" key="1">
    <source>
        <dbReference type="SAM" id="MobiDB-lite"/>
    </source>
</evidence>
<feature type="domain" description="Carrier" evidence="2">
    <location>
        <begin position="44"/>
        <end position="122"/>
    </location>
</feature>
<dbReference type="SUPFAM" id="SSF47336">
    <property type="entry name" value="ACP-like"/>
    <property type="match status" value="1"/>
</dbReference>
<evidence type="ECO:0000313" key="3">
    <source>
        <dbReference type="EMBL" id="ERK62158.1"/>
    </source>
</evidence>
<dbReference type="AlphaFoldDB" id="U2S944"/>
<dbReference type="InterPro" id="IPR036736">
    <property type="entry name" value="ACP-like_sf"/>
</dbReference>
<dbReference type="InterPro" id="IPR009081">
    <property type="entry name" value="PP-bd_ACP"/>
</dbReference>
<organism evidence="3 4">
    <name type="scientific">Propionibacterium acidifaciens F0233</name>
    <dbReference type="NCBI Taxonomy" id="553198"/>
    <lineage>
        <taxon>Bacteria</taxon>
        <taxon>Bacillati</taxon>
        <taxon>Actinomycetota</taxon>
        <taxon>Actinomycetes</taxon>
        <taxon>Propionibacteriales</taxon>
        <taxon>Propionibacteriaceae</taxon>
        <taxon>Propionibacterium</taxon>
    </lineage>
</organism>
<evidence type="ECO:0000259" key="2">
    <source>
        <dbReference type="PROSITE" id="PS50075"/>
    </source>
</evidence>
<name>U2S944_9ACTN</name>
<accession>U2S944</accession>
<dbReference type="Gene3D" id="1.10.1200.10">
    <property type="entry name" value="ACP-like"/>
    <property type="match status" value="1"/>
</dbReference>
<dbReference type="Pfam" id="PF00550">
    <property type="entry name" value="PP-binding"/>
    <property type="match status" value="1"/>
</dbReference>
<proteinExistence type="predicted"/>
<reference evidence="3" key="1">
    <citation type="submission" date="2013-08" db="EMBL/GenBank/DDBJ databases">
        <authorList>
            <person name="Durkin A.S."/>
            <person name="Haft D.R."/>
            <person name="McCorrison J."/>
            <person name="Torralba M."/>
            <person name="Gillis M."/>
            <person name="Haft D.H."/>
            <person name="Methe B."/>
            <person name="Sutton G."/>
            <person name="Nelson K.E."/>
        </authorList>
    </citation>
    <scope>NUCLEOTIDE SEQUENCE [LARGE SCALE GENOMIC DNA]</scope>
    <source>
        <strain evidence="3">F0233</strain>
    </source>
</reference>
<feature type="compositionally biased region" description="Basic and acidic residues" evidence="1">
    <location>
        <begin position="1"/>
        <end position="10"/>
    </location>
</feature>
<comment type="caution">
    <text evidence="3">The sequence shown here is derived from an EMBL/GenBank/DDBJ whole genome shotgun (WGS) entry which is preliminary data.</text>
</comment>
<dbReference type="EMBL" id="ACVN02000035">
    <property type="protein sequence ID" value="ERK62158.1"/>
    <property type="molecule type" value="Genomic_DNA"/>
</dbReference>
<dbReference type="Proteomes" id="UP000017052">
    <property type="component" value="Unassembled WGS sequence"/>
</dbReference>
<keyword evidence="4" id="KW-1185">Reference proteome</keyword>